<dbReference type="InterPro" id="IPR051815">
    <property type="entry name" value="Molybdate_resp_trans_reg"/>
</dbReference>
<evidence type="ECO:0000313" key="2">
    <source>
        <dbReference type="EMBL" id="QWV94727.1"/>
    </source>
</evidence>
<organism evidence="2 3">
    <name type="scientific">Geomonas oryzisoli</name>
    <dbReference type="NCBI Taxonomy" id="2847992"/>
    <lineage>
        <taxon>Bacteria</taxon>
        <taxon>Pseudomonadati</taxon>
        <taxon>Thermodesulfobacteriota</taxon>
        <taxon>Desulfuromonadia</taxon>
        <taxon>Geobacterales</taxon>
        <taxon>Geobacteraceae</taxon>
        <taxon>Geomonas</taxon>
    </lineage>
</organism>
<evidence type="ECO:0000259" key="1">
    <source>
        <dbReference type="Pfam" id="PF00126"/>
    </source>
</evidence>
<proteinExistence type="predicted"/>
<gene>
    <name evidence="2" type="ORF">KP004_06000</name>
</gene>
<dbReference type="EMBL" id="CP076723">
    <property type="protein sequence ID" value="QWV94727.1"/>
    <property type="molecule type" value="Genomic_DNA"/>
</dbReference>
<dbReference type="PANTHER" id="PTHR30432:SF1">
    <property type="entry name" value="DNA-BINDING TRANSCRIPTIONAL DUAL REGULATOR MODE"/>
    <property type="match status" value="1"/>
</dbReference>
<dbReference type="InterPro" id="IPR000847">
    <property type="entry name" value="LysR_HTH_N"/>
</dbReference>
<name>A0ABX8JBF9_9BACT</name>
<reference evidence="2 3" key="1">
    <citation type="submission" date="2021-06" db="EMBL/GenBank/DDBJ databases">
        <title>Gemonas diversity in paddy soil.</title>
        <authorList>
            <person name="Liu G."/>
        </authorList>
    </citation>
    <scope>NUCLEOTIDE SEQUENCE [LARGE SCALE GENOMIC DNA]</scope>
    <source>
        <strain evidence="2 3">RG10</strain>
    </source>
</reference>
<dbReference type="Pfam" id="PF00126">
    <property type="entry name" value="HTH_1"/>
    <property type="match status" value="1"/>
</dbReference>
<accession>A0ABX8JBF9</accession>
<evidence type="ECO:0000313" key="3">
    <source>
        <dbReference type="Proteomes" id="UP000683557"/>
    </source>
</evidence>
<dbReference type="PANTHER" id="PTHR30432">
    <property type="entry name" value="TRANSCRIPTIONAL REGULATOR MODE"/>
    <property type="match status" value="1"/>
</dbReference>
<sequence length="127" mass="13974">MLTQNEEQAVPTSRPESRLQVRSKIWLEIDGEPVFGQGRERLLRLVKATGSINAAAKEMGIPYRKAWTYIDAMEKRLGFALVTRLKGGAGGGASSLTPEALALLHKFDLLQAGFNEQVNGKFLELGF</sequence>
<keyword evidence="3" id="KW-1185">Reference proteome</keyword>
<feature type="domain" description="HTH lysR-type" evidence="1">
    <location>
        <begin position="42"/>
        <end position="100"/>
    </location>
</feature>
<dbReference type="Proteomes" id="UP000683557">
    <property type="component" value="Chromosome"/>
</dbReference>
<protein>
    <submittedName>
        <fullName evidence="2">LysR family transcriptional regulator</fullName>
    </submittedName>
</protein>